<keyword evidence="2" id="KW-1185">Reference proteome</keyword>
<dbReference type="AlphaFoldDB" id="A0A914RU11"/>
<proteinExistence type="predicted"/>
<feature type="region of interest" description="Disordered" evidence="1">
    <location>
        <begin position="13"/>
        <end position="45"/>
    </location>
</feature>
<dbReference type="Proteomes" id="UP000887564">
    <property type="component" value="Unplaced"/>
</dbReference>
<feature type="compositionally biased region" description="Polar residues" evidence="1">
    <location>
        <begin position="17"/>
        <end position="43"/>
    </location>
</feature>
<evidence type="ECO:0000313" key="2">
    <source>
        <dbReference type="Proteomes" id="UP000887564"/>
    </source>
</evidence>
<accession>A0A914RU11</accession>
<sequence length="70" mass="7789">AFTGVVCERINPELPPSATTASSGADVTLAQGQDNEPNPQPTKRVSREWKRNAFFSFQEWVPNWALIISE</sequence>
<organism evidence="2 3">
    <name type="scientific">Parascaris equorum</name>
    <name type="common">Equine roundworm</name>
    <dbReference type="NCBI Taxonomy" id="6256"/>
    <lineage>
        <taxon>Eukaryota</taxon>
        <taxon>Metazoa</taxon>
        <taxon>Ecdysozoa</taxon>
        <taxon>Nematoda</taxon>
        <taxon>Chromadorea</taxon>
        <taxon>Rhabditida</taxon>
        <taxon>Spirurina</taxon>
        <taxon>Ascaridomorpha</taxon>
        <taxon>Ascaridoidea</taxon>
        <taxon>Ascarididae</taxon>
        <taxon>Parascaris</taxon>
    </lineage>
</organism>
<evidence type="ECO:0000256" key="1">
    <source>
        <dbReference type="SAM" id="MobiDB-lite"/>
    </source>
</evidence>
<name>A0A914RU11_PAREQ</name>
<reference evidence="3" key="1">
    <citation type="submission" date="2022-11" db="UniProtKB">
        <authorList>
            <consortium name="WormBaseParasite"/>
        </authorList>
    </citation>
    <scope>IDENTIFICATION</scope>
</reference>
<dbReference type="WBParaSite" id="PEQ_0000546401-mRNA-1">
    <property type="protein sequence ID" value="PEQ_0000546401-mRNA-1"/>
    <property type="gene ID" value="PEQ_0000546401"/>
</dbReference>
<protein>
    <submittedName>
        <fullName evidence="3">Uncharacterized protein</fullName>
    </submittedName>
</protein>
<evidence type="ECO:0000313" key="3">
    <source>
        <dbReference type="WBParaSite" id="PEQ_0000546401-mRNA-1"/>
    </source>
</evidence>